<organism evidence="6 7">
    <name type="scientific">Ciona intestinalis</name>
    <name type="common">Transparent sea squirt</name>
    <name type="synonym">Ascidia intestinalis</name>
    <dbReference type="NCBI Taxonomy" id="7719"/>
    <lineage>
        <taxon>Eukaryota</taxon>
        <taxon>Metazoa</taxon>
        <taxon>Chordata</taxon>
        <taxon>Tunicata</taxon>
        <taxon>Ascidiacea</taxon>
        <taxon>Phlebobranchia</taxon>
        <taxon>Cionidae</taxon>
        <taxon>Ciona</taxon>
    </lineage>
</organism>
<dbReference type="GO" id="GO:0036503">
    <property type="term" value="P:ERAD pathway"/>
    <property type="evidence" value="ECO:0000318"/>
    <property type="project" value="GO_Central"/>
</dbReference>
<reference evidence="6" key="3">
    <citation type="submission" date="2025-09" db="UniProtKB">
        <authorList>
            <consortium name="Ensembl"/>
        </authorList>
    </citation>
    <scope>IDENTIFICATION</scope>
</reference>
<evidence type="ECO:0000256" key="4">
    <source>
        <dbReference type="SAM" id="MobiDB-lite"/>
    </source>
</evidence>
<dbReference type="Pfam" id="PF21021">
    <property type="entry name" value="FAF1"/>
    <property type="match status" value="1"/>
</dbReference>
<dbReference type="InParanoid" id="F7BPM3"/>
<comment type="subcellular location">
    <subcellularLocation>
        <location evidence="1">Lipid droplet</location>
    </subcellularLocation>
</comment>
<dbReference type="GeneTree" id="ENSGT00940000168542"/>
<dbReference type="AlphaFoldDB" id="F7BPM3"/>
<dbReference type="SUPFAM" id="SSF54236">
    <property type="entry name" value="Ubiquitin-like"/>
    <property type="match status" value="1"/>
</dbReference>
<dbReference type="PANTHER" id="PTHR23322">
    <property type="entry name" value="FAS-ASSOCIATED PROTEIN"/>
    <property type="match status" value="1"/>
</dbReference>
<dbReference type="Pfam" id="PF00789">
    <property type="entry name" value="UBX"/>
    <property type="match status" value="1"/>
</dbReference>
<reference evidence="6" key="2">
    <citation type="submission" date="2025-08" db="UniProtKB">
        <authorList>
            <consortium name="Ensembl"/>
        </authorList>
    </citation>
    <scope>IDENTIFICATION</scope>
</reference>
<dbReference type="InterPro" id="IPR050730">
    <property type="entry name" value="UBX_domain-protein"/>
</dbReference>
<accession>F7BPM3</accession>
<proteinExistence type="predicted"/>
<feature type="compositionally biased region" description="Basic and acidic residues" evidence="4">
    <location>
        <begin position="201"/>
        <end position="219"/>
    </location>
</feature>
<protein>
    <recommendedName>
        <fullName evidence="5">UBX domain-containing protein</fullName>
    </recommendedName>
</protein>
<dbReference type="InterPro" id="IPR049483">
    <property type="entry name" value="FAF1_2-like_UAS"/>
</dbReference>
<dbReference type="GO" id="GO:0043130">
    <property type="term" value="F:ubiquitin binding"/>
    <property type="evidence" value="ECO:0000318"/>
    <property type="project" value="GO_Central"/>
</dbReference>
<dbReference type="InterPro" id="IPR029071">
    <property type="entry name" value="Ubiquitin-like_domsf"/>
</dbReference>
<dbReference type="InterPro" id="IPR036249">
    <property type="entry name" value="Thioredoxin-like_sf"/>
</dbReference>
<dbReference type="Ensembl" id="ENSCINT00000008621.3">
    <property type="protein sequence ID" value="ENSCINP00000008621.3"/>
    <property type="gene ID" value="ENSCING00000004167.3"/>
</dbReference>
<keyword evidence="2" id="KW-0551">Lipid droplet</keyword>
<dbReference type="Gene3D" id="3.10.20.90">
    <property type="entry name" value="Phosphatidylinositol 3-kinase Catalytic Subunit, Chain A, domain 1"/>
    <property type="match status" value="1"/>
</dbReference>
<dbReference type="PROSITE" id="PS50033">
    <property type="entry name" value="UBX"/>
    <property type="match status" value="1"/>
</dbReference>
<evidence type="ECO:0000313" key="7">
    <source>
        <dbReference type="Proteomes" id="UP000008144"/>
    </source>
</evidence>
<dbReference type="InterPro" id="IPR006577">
    <property type="entry name" value="UAS"/>
</dbReference>
<dbReference type="HOGENOM" id="CLU_047924_0_1_1"/>
<dbReference type="Gene3D" id="3.40.30.10">
    <property type="entry name" value="Glutaredoxin"/>
    <property type="match status" value="1"/>
</dbReference>
<reference evidence="7" key="1">
    <citation type="journal article" date="2002" name="Science">
        <title>The draft genome of Ciona intestinalis: insights into chordate and vertebrate origins.</title>
        <authorList>
            <person name="Dehal P."/>
            <person name="Satou Y."/>
            <person name="Campbell R.K."/>
            <person name="Chapman J."/>
            <person name="Degnan B."/>
            <person name="De Tomaso A."/>
            <person name="Davidson B."/>
            <person name="Di Gregorio A."/>
            <person name="Gelpke M."/>
            <person name="Goodstein D.M."/>
            <person name="Harafuji N."/>
            <person name="Hastings K.E."/>
            <person name="Ho I."/>
            <person name="Hotta K."/>
            <person name="Huang W."/>
            <person name="Kawashima T."/>
            <person name="Lemaire P."/>
            <person name="Martinez D."/>
            <person name="Meinertzhagen I.A."/>
            <person name="Necula S."/>
            <person name="Nonaka M."/>
            <person name="Putnam N."/>
            <person name="Rash S."/>
            <person name="Saiga H."/>
            <person name="Satake M."/>
            <person name="Terry A."/>
            <person name="Yamada L."/>
            <person name="Wang H.G."/>
            <person name="Awazu S."/>
            <person name="Azumi K."/>
            <person name="Boore J."/>
            <person name="Branno M."/>
            <person name="Chin-Bow S."/>
            <person name="DeSantis R."/>
            <person name="Doyle S."/>
            <person name="Francino P."/>
            <person name="Keys D.N."/>
            <person name="Haga S."/>
            <person name="Hayashi H."/>
            <person name="Hino K."/>
            <person name="Imai K.S."/>
            <person name="Inaba K."/>
            <person name="Kano S."/>
            <person name="Kobayashi K."/>
            <person name="Kobayashi M."/>
            <person name="Lee B.I."/>
            <person name="Makabe K.W."/>
            <person name="Manohar C."/>
            <person name="Matassi G."/>
            <person name="Medina M."/>
            <person name="Mochizuki Y."/>
            <person name="Mount S."/>
            <person name="Morishita T."/>
            <person name="Miura S."/>
            <person name="Nakayama A."/>
            <person name="Nishizaka S."/>
            <person name="Nomoto H."/>
            <person name="Ohta F."/>
            <person name="Oishi K."/>
            <person name="Rigoutsos I."/>
            <person name="Sano M."/>
            <person name="Sasaki A."/>
            <person name="Sasakura Y."/>
            <person name="Shoguchi E."/>
            <person name="Shin-i T."/>
            <person name="Spagnuolo A."/>
            <person name="Stainier D."/>
            <person name="Suzuki M.M."/>
            <person name="Tassy O."/>
            <person name="Takatori N."/>
            <person name="Tokuoka M."/>
            <person name="Yagi K."/>
            <person name="Yoshizaki F."/>
            <person name="Wada S."/>
            <person name="Zhang C."/>
            <person name="Hyatt P.D."/>
            <person name="Larimer F."/>
            <person name="Detter C."/>
            <person name="Doggett N."/>
            <person name="Glavina T."/>
            <person name="Hawkins T."/>
            <person name="Richardson P."/>
            <person name="Lucas S."/>
            <person name="Kohara Y."/>
            <person name="Levine M."/>
            <person name="Satoh N."/>
            <person name="Rokhsar D.S."/>
        </authorList>
    </citation>
    <scope>NUCLEOTIDE SEQUENCE [LARGE SCALE GENOMIC DNA]</scope>
</reference>
<name>F7BPM3_CIOIN</name>
<dbReference type="SMART" id="SM00594">
    <property type="entry name" value="UAS"/>
    <property type="match status" value="1"/>
</dbReference>
<dbReference type="PANTHER" id="PTHR23322:SF1">
    <property type="entry name" value="FAS-ASSOCIATED FACTOR 2"/>
    <property type="match status" value="1"/>
</dbReference>
<dbReference type="InterPro" id="IPR001012">
    <property type="entry name" value="UBX_dom"/>
</dbReference>
<evidence type="ECO:0000256" key="3">
    <source>
        <dbReference type="ARBA" id="ARBA00023054"/>
    </source>
</evidence>
<dbReference type="STRING" id="7719.ENSCINP00000008621"/>
<evidence type="ECO:0000256" key="2">
    <source>
        <dbReference type="ARBA" id="ARBA00022677"/>
    </source>
</evidence>
<dbReference type="SUPFAM" id="SSF52833">
    <property type="entry name" value="Thioredoxin-like"/>
    <property type="match status" value="1"/>
</dbReference>
<evidence type="ECO:0000256" key="1">
    <source>
        <dbReference type="ARBA" id="ARBA00004502"/>
    </source>
</evidence>
<feature type="domain" description="UBX" evidence="5">
    <location>
        <begin position="243"/>
        <end position="328"/>
    </location>
</feature>
<dbReference type="GO" id="GO:0005783">
    <property type="term" value="C:endoplasmic reticulum"/>
    <property type="evidence" value="ECO:0000318"/>
    <property type="project" value="GO_Central"/>
</dbReference>
<keyword evidence="7" id="KW-1185">Reference proteome</keyword>
<sequence length="342" mass="39403">FIRFVWRIFNPDPREMVTDPRGDVLTFVDEFEAKYENPPQMFRGSYGEAQAEAKKNLQFLLVYLHDPHNKDSEPFCSGTLCNNDVVEYINTNMLFWGCSIQKPEGYKVSKLIRNPTYPLVAVVCLYQNQLAIVGRVQGKVTAENSVNLLREIVDLYEPVLVSARADREALNQNQQIRAEQDEAYLLSLEKDKQKMDKKRKEKEIAENEERRKEKLKQEKELSRQAQLEMKLKCKKDICEEPSDGDDVISLLIKFPCGKRINRRFHKAVSVKVLHDYVYAQDEAPARYQIFTSFPRAPIAGCSTDEVISTQSHPLIQDAGLNRNDTVFVQNVGEDSSSDDEDR</sequence>
<dbReference type="GO" id="GO:0005811">
    <property type="term" value="C:lipid droplet"/>
    <property type="evidence" value="ECO:0007669"/>
    <property type="project" value="UniProtKB-SubCell"/>
</dbReference>
<evidence type="ECO:0000313" key="6">
    <source>
        <dbReference type="Ensembl" id="ENSCINP00000008621.3"/>
    </source>
</evidence>
<dbReference type="OMA" id="QISVRCP"/>
<dbReference type="Proteomes" id="UP000008144">
    <property type="component" value="Unassembled WGS sequence"/>
</dbReference>
<keyword evidence="3" id="KW-0175">Coiled coil</keyword>
<evidence type="ECO:0000259" key="5">
    <source>
        <dbReference type="PROSITE" id="PS50033"/>
    </source>
</evidence>
<dbReference type="FunCoup" id="F7BPM3">
    <property type="interactions" value="938"/>
</dbReference>
<feature type="region of interest" description="Disordered" evidence="4">
    <location>
        <begin position="196"/>
        <end position="219"/>
    </location>
</feature>